<dbReference type="PANTHER" id="PTHR12338:SF8">
    <property type="entry name" value="HEME_HEMOPEXIN-BINDING PROTEIN"/>
    <property type="match status" value="1"/>
</dbReference>
<dbReference type="InterPro" id="IPR050909">
    <property type="entry name" value="Bact_Autotransporter_VF"/>
</dbReference>
<dbReference type="SMART" id="SM00912">
    <property type="entry name" value="Haemagg_act"/>
    <property type="match status" value="1"/>
</dbReference>
<keyword evidence="3" id="KW-0732">Signal</keyword>
<dbReference type="STRING" id="123214.PERMA_1436"/>
<dbReference type="RefSeq" id="WP_012676383.1">
    <property type="nucleotide sequence ID" value="NC_012440.1"/>
</dbReference>
<evidence type="ECO:0000313" key="6">
    <source>
        <dbReference type="EMBL" id="ACO04145.1"/>
    </source>
</evidence>
<reference evidence="6 7" key="1">
    <citation type="journal article" date="2009" name="J. Bacteriol.">
        <title>Complete and draft genome sequences of six members of the Aquificales.</title>
        <authorList>
            <person name="Reysenbach A.L."/>
            <person name="Hamamura N."/>
            <person name="Podar M."/>
            <person name="Griffiths E."/>
            <person name="Ferreira S."/>
            <person name="Hochstein R."/>
            <person name="Heidelberg J."/>
            <person name="Johnson J."/>
            <person name="Mead D."/>
            <person name="Pohorille A."/>
            <person name="Sarmiento M."/>
            <person name="Schweighofer K."/>
            <person name="Seshadri R."/>
            <person name="Voytek M.A."/>
        </authorList>
    </citation>
    <scope>NUCLEOTIDE SEQUENCE [LARGE SCALE GENOMIC DNA]</scope>
    <source>
        <strain evidence="7">DSM 14350 / EX-H1</strain>
    </source>
</reference>
<keyword evidence="7" id="KW-1185">Reference proteome</keyword>
<feature type="domain" description="Filamentous haemagglutinin FhaB/tRNA nuclease CdiA-like TPS" evidence="5">
    <location>
        <begin position="57"/>
        <end position="169"/>
    </location>
</feature>
<evidence type="ECO:0000259" key="5">
    <source>
        <dbReference type="SMART" id="SM00912"/>
    </source>
</evidence>
<dbReference type="HOGENOM" id="CLU_223073_0_0_0"/>
<organism evidence="6 7">
    <name type="scientific">Persephonella marina (strain DSM 14350 / EX-H1)</name>
    <dbReference type="NCBI Taxonomy" id="123214"/>
    <lineage>
        <taxon>Bacteria</taxon>
        <taxon>Pseudomonadati</taxon>
        <taxon>Aquificota</taxon>
        <taxon>Aquificia</taxon>
        <taxon>Aquificales</taxon>
        <taxon>Hydrogenothermaceae</taxon>
        <taxon>Persephonella</taxon>
    </lineage>
</organism>
<gene>
    <name evidence="6" type="ordered locus">PERMA_1436</name>
</gene>
<evidence type="ECO:0000256" key="4">
    <source>
        <dbReference type="SAM" id="MobiDB-lite"/>
    </source>
</evidence>
<dbReference type="eggNOG" id="COG3210">
    <property type="taxonomic scope" value="Bacteria"/>
</dbReference>
<feature type="region of interest" description="Disordered" evidence="4">
    <location>
        <begin position="459"/>
        <end position="478"/>
    </location>
</feature>
<evidence type="ECO:0000313" key="7">
    <source>
        <dbReference type="Proteomes" id="UP000001366"/>
    </source>
</evidence>
<dbReference type="InterPro" id="IPR012334">
    <property type="entry name" value="Pectin_lyas_fold"/>
</dbReference>
<dbReference type="SUPFAM" id="SSF51126">
    <property type="entry name" value="Pectin lyase-like"/>
    <property type="match status" value="1"/>
</dbReference>
<dbReference type="Gene3D" id="2.160.20.10">
    <property type="entry name" value="Single-stranded right-handed beta-helix, Pectin lyase-like"/>
    <property type="match status" value="1"/>
</dbReference>
<evidence type="ECO:0000256" key="1">
    <source>
        <dbReference type="ARBA" id="ARBA00004613"/>
    </source>
</evidence>
<dbReference type="PANTHER" id="PTHR12338">
    <property type="entry name" value="AUTOTRANSPORTER"/>
    <property type="match status" value="1"/>
</dbReference>
<comment type="subcellular location">
    <subcellularLocation>
        <location evidence="1">Secreted</location>
    </subcellularLocation>
</comment>
<dbReference type="InterPro" id="IPR047881">
    <property type="entry name" value="LktA_repeat"/>
</dbReference>
<keyword evidence="2" id="KW-0964">Secreted</keyword>
<dbReference type="EMBL" id="CP001230">
    <property type="protein sequence ID" value="ACO04145.1"/>
    <property type="molecule type" value="Genomic_DNA"/>
</dbReference>
<dbReference type="NCBIfam" id="NF012206">
    <property type="entry name" value="LktA_tand_53"/>
    <property type="match status" value="7"/>
</dbReference>
<evidence type="ECO:0000256" key="3">
    <source>
        <dbReference type="ARBA" id="ARBA00022729"/>
    </source>
</evidence>
<dbReference type="NCBIfam" id="TIGR01901">
    <property type="entry name" value="adhes_NPXG"/>
    <property type="match status" value="1"/>
</dbReference>
<accession>C0QRA8</accession>
<dbReference type="GO" id="GO:0005576">
    <property type="term" value="C:extracellular region"/>
    <property type="evidence" value="ECO:0007669"/>
    <property type="project" value="UniProtKB-SubCell"/>
</dbReference>
<dbReference type="PaxDb" id="123214-PERMA_1436"/>
<dbReference type="KEGG" id="pmx:PERMA_1436"/>
<name>C0QRA8_PERMH</name>
<dbReference type="Proteomes" id="UP000001366">
    <property type="component" value="Chromosome"/>
</dbReference>
<evidence type="ECO:0000256" key="2">
    <source>
        <dbReference type="ARBA" id="ARBA00022525"/>
    </source>
</evidence>
<dbReference type="InterPro" id="IPR011050">
    <property type="entry name" value="Pectin_lyase_fold/virulence"/>
</dbReference>
<protein>
    <submittedName>
        <fullName evidence="6">Hemagglutination activity domain protein</fullName>
    </submittedName>
</protein>
<sequence>MGKTNLLRKKRWDLFEKAVLRRDILKGKYRSPERERSGLFRIIAGGSASTLILLSSSYGLPKGATVVSGNVSISTDPSRMIINQATDKAILNWISFSIDRGELVRFNQPGVNSVILNRVTGQDPTLILGQLIANGKVFLVNPNGIIFGRSAVVDVAGLVVTTLNISDKDFLSGNYKFSQMDDKELSQIVNKGEIKVSEGGFVVLSAPSVSNEGLIYAKLGTVVLGSGTQFSFDFTGDGLVTYSVEAPVGEKVLDLEGRSVDTAVSNRGVIKNDGGTVLLTGDAVQQVFSSIVNNEGVIEANSLSIKDGRIIIEGNSGTVKNSGVIDVSAKKDGKEGSISITGDTIINSGVIKADGNDNADAGEIYIYSEKLTELDQNSLIQTVGKGKDSDGGFIEVSSEKEVKLGGQIYVYSEKGKAGKVLIDPENLIIDTDYYSAGGDYLFEATNSITVNQNVTVSTRNTGTPTANGGAPNDQLTSPSVGNSGNLELKAPNITIESGAKLLTFADSGYTSGYLKLTATGSNTNITINSGAVLKGGDITVSATSSNEDSFDPVSDEADTVIIDFLDPFTEYYAPGSKVNAEAISKVDIKDQATLEGSSVTVTASSTGTVSSEVHLNQTLVTYAKVKSQAEVNIDGIIKSSGTIDIKATSTENLISHATAVNAGQRVTGEDIFISVAYGKGDLISKVTVGSTADIEGGTVSISSTGTKNVSIKAKGAAYEDGTLSGAVAVAFLSDTVETSVNGKVRSLTGNVGITSTLDVTKTETKTNAASGTGLLTPVTDTATFLEVKGVNKFIDKYVPLGEEGSGKTKFSFSITFTYLDTKSDVLSYVGSGGDIRSNLNIDIKSELKYKDNGILSGASASVNNNDENKKEYSVAGVINVVKADENVKAYVGSNAVLNLLGDLSVYSNIYIPHGYTPAYKDGILYDIGMGDFFDEVRSYIAEVTPNTLTLSTSGGDVVGAAGTVNIAVFNEKSYAYIDSNASVNQDETFVTNPGKVSVKAENHFEYFNYGGDIGGDFSGQDKTAVGGSYLGVDLTMDTQAYINDNVSLRAENLLVNAYTDLFLANAGVAGGFADEYGINGVFNYVSLNETTRSFVGNGSVLNIGVTPVDLNNNGILDPDETESLVVNAVSRNRILNVSGGIVKSHSVGIGASVSINNITRNTEAYLSGTVYTEGNIGVSSKTEGWISAGSLAGSYTSPNRFKGIEEDDPLDGVSLPNLFGEEKQDASKPQSGIAIAGTSSVNIVDSTTKAYIDSAIISGGGISSGSVDVNALDKSGIYATGGTVAVAKMSGSSAGLAGGFFGNYITTDIQSYLSSSDLDISFLSLKSEDSTVIMGVGAGGAVAINSESKISTSLAGAVSKNSITKNILSYIYSSSVDSSGSVSTDVADTSDIISAAGDVSVSGYAAGAAIALNTVSGEEKAYIESSDISADSVSVKSESNVSVKDISVSASASLDKLAAAASVSINDISVNNRSYIRGKRSSGISALNDITVRSSSTHTITIISGSAAVDKTFSGLGIGGSASYNNVNNEVDSYIEGSSVSSSAGNLTVSATQSIDSLTVSVNTQLSKLNIGVNLAVNNFSNFTRSYITGSSVDVFGSVGVLSTYTGSNEVYGGVVQGGSGGFGLGGSGVVNIYENTTDAYIDSSDISGRGNKGITHSNADQNKADEVSSGVVVVADARETEKAGTATATVNASGALALDGSLSVDLFKNSTNAYINSSNINQDNSADNPVQSVKVKAYSGVVVDTGNGGLNFGSNAGVGLSAGVVKIQNRTSSYINNSDVNSKDGGVQVTSRTLEDILTVSVAGSISKNISFAGSGNVIYLDSSNSSYIHSSTVKTEGNIDVIAEDTVKVGDKDQNGNYDAGAVAGSVSVGGTTVGVGGSVNVVNVKNKTYSYIISSTTDSALTTTVSANSDKLFSMYAANVAASATAGIGGSVNVLLVSSDTKAFIGSDDSGNGSDINSSFRGGSQTVNVSSTDKTDYKGGVGSGEVSKLIAAGGAVDVAIINVKNRAYIGENTTVKADYSVGVTAYTENKVDSTVIAFGGGLGGVAGSVSIANIGKAFDADQDEATGDIGGSIDGSINRYTDLDSGDQSINNDLTDAKAGLTVSDSVDPGANFESVTAAFVGKNSNVSSGSGGIRINATESTAISSVVGAIAGGAVGVSGSVSVQKNYSNLFSYADSGSVLSSTGDITLDSYRTVSAGINTYAGEGGGVTLGAAVSYLYLGGDIYSFLGDNTQVTDTPKLSLKSQEVNSAEVRAYGTHAGVAVAGGAASKVVLESNVHSYTGSGVKIGSSEDKNRVKNVSIISDTDTTVRASAVPVNVGAVSAQAAVVDISYKTNVRSYTGSGNQVFISGLLEVGSKAAYEIYGSTTGVNLGGATAGASVTTIDISPDLKSYLSGGNSIDAEDISIYSKVEDPSNTSADGSAYAEAKSSASSGGTLLGANASVSTVNNTTNIETYIGTGSDIRYGNSLSLESYLKGRTYSYATGIGVGFVGIGASVTENSSQINVSTGLRSDSNIYSDNGSFALNAYSLYGSKAESVAGSGGVVAGNASVAKNDITGTNRVYIDSGSRLKGKTGSIKSERDIEFNSFADSKNASVLGMSGAYSEDYIHDSHSKVDIGSGSSLESYSLSVKAKNRHSKKASGWFGGKNNSEAGSGGVYSGAASLTSVRLKNINAQININDGANLKLLGNPTNFYNLESMLIEAYGNIDLDANAKLSAGGTIVGAKSDVKVEADEGIGSAVNIGNNVQMQINGNLTIAASTSGKASAKAKTNTYGLAAAGQGKSKASLAVNDSIKINSGSDIRVFGDATLVAGKSSGGSGYIETYANTDVYNKTAFAYSGSPDADATSVKNAFISVGSGSSLKTGRDINLSAEKGYLSAYGYGKATDASREAIESIVSTISETFGGDEVSLDTIAGSSVKAGSGNVEINGLVETGLYRHVYITFGNGMDPGFYVEEEYDSAQNLVSNLVPNRVEYENGKWNVYDRDGNFVKTLTPSEQSEIGVDWEILKDIRIATSLDKQIEELKKLKSLYPELSQDIDATIATLEGQKTDPATNQTTHIIKLKDIVASSGNISVRADNLYGFGSLKAPGDVKIEIKNNSPLPIEVGQIEIPKDYGGNIEFNGKKVSQTSDVLLINDNKLLPVNLSLQDAQNSESPSILIESTYSKKYAGTDSNGKVFYKYPPPILVGPVNAISADDDSVSVSGDSPTGNKAISNFAGSVTIRNNNGSVFVTEDIFANTITISAGGNFVFNNPKLVFNVAYSPESYFSSLHDYAKGQLSSQNDGNVSSDSDTNLQNSYDSLIAGTYNHSNKYLLAGNNIFINAEIINVNGLIQSGIPYKDITITDDMINNAIASGNYTLFNGEEQYDPGRDLFVGKYNVTINPDEKKVYVSGLDITGGTVFLSGKIANTGGGKINVLDGFGKININNQSSYELVLDSVDTGNIEGKVTIVDKLKDNGTGKYLVTEIRRIGNEIRVYTNQGVDSNQATVLTATATGRTTSYNPLSGLRYYWMEGYTTSTYTLTEYYKEFNKFLGFIPVSERNFTNNDIVSQVTRNLGSSEIDSGFVQGFMRDSNGNIIANPPEYNFDKITTTDYDFTFTENFSGTKWDFLTKKTWIRRITHNYTGTTTKLYSSVKADYPIEIVFTGEDVGEVNINSTTDVILKGGITNKGGAVNINTGGSLYTESLAPINASVININAPDSVGTVDNPIRVSGDPAVSVGANLNGVYIDAVSSNILVSTGINTAGDLRIRSDKGMTIVGLLKGKNIHLEAVDGQITSGNPSDPYINIDTDIDNGGKLYMTATYGNIYVREVTGDLSVNTVSTLGNVFIQVPSGSLVDGNPNENVDKRTALELELLYNDLGLQGLSAQQLRDQQIDAYKQSMEIEYDKYWREYRDLKLNPDGTYSYTPYEPVEFKFSPEEVAALKAQGWTDQMISDYEQDLTNKYNTWGQSDYDPNFSYIPTQSELDKLTANEWTDDQLNNTLPASLFNKNITDTEYKIEDPNIIGNNVTIIASGSIGKDKKENIVFYYNDTGRYTQAELDEIKRALVAAERQDIEIDRDNEVIIIKQRDDIDVEALGSIQAIAGGSVYIGSELNVNISNIYSRDNWVRIKTGEGIYSTSPGLNVDAPEGLIIEASNGPIGTEINPVSVSVGQDATITARASGDINLLVPYGDLNIDYIYSRGDVNLAVPNGSIIDFYSDSTEDITAKSVTLTAGMYGGLPGSYDNALDINLTDENGKISLYGYGSFNIYKENSILFGDINIGGDLTPKTFGDITFTGKVAANSIQIDIPGSITVNENTGIATVTGLIFKSNSGSIDINSSLSSNGYISLISDKGIHSSGRIYSSGAMLLKTPGDIIFDGDGGAGSGVSLFMEAGKNINLNSKGGYFAPEVTINAGESFYTNSPISGNTIDINTNVDFTADINGYIRGYSYLNINAGNYFTAKNGLSAKGDLTLRSGNDMNLTGFLIGDNIDITSGGSFTAESDLYISSISSVNISAVDDIFLGMKTTSRGEINITGKNITITDTVQSVEDIDFIEPEFNLELDLNNLVDLINNNRSTIAQYLESGFDLGQTLQRSEDIYINHTDFLNLMGSDLGIYAQVKSFLFNNQDPTTTLSGVPADGQIGSRLVINNPVQNVSYTPPSVIVTPSDTDSVNISAVNDINIDTAILSTGNVDITGQSIYIKGLAGGKYLSIDAGKGIEIGEHTLLHGVFSTDISSPERIKGSKVAIATNGEMNISAPVIDIEGFIYAFNNVNPTIKQITDYLDPVLNLDYILNTLDMNPSVDASINIAGGESINFKGAIVSTGGVDISSKDISMTSVTAGNYVSITSPSSITIGSDSVVYGVTTIDIDAGGDLSIDGFLGNNGIVTLNSGGDVLIKGSAVSIADLPLDLETIIDAAGKLTAGDVYSAIVDFAGTYNPSDSNGVFLNAPDGDITISGNFVSTATAKFTTNNVYISGTAGAKNFVAEVPGDFITEERSIVYNLGKQIIDVEGYVKIGGYLSGTGEVKISSDKDVTVSGYILSVGNVPFTIDDLVRVVGSRNVDLPYEKVRNFEGEFNALNNNTIDIYAKGKIDVTGYILTMADVTLKAEDRLNIDHVVLGNSVTLESPNDIPVKDNTIIASYDFVNINTPSDVQVGGTVATNGSASINGNNVFISGKVLSNDKLPINLSDYIKQALDMTPDSLFNELKDDAYNLTGNDINTVDVNAKGYVDITGGIVSNARVNIDAGSFLNVDGIGVVTVNGADLKAGDTVNINSVVKSTEKDVIITSGSDISLNGAVFGFTDVSINSGGKLITGEKTAIFGRNSISLTADKDLVYKGFAGSKDRIEITAGKDINLKGYLAVYPEFEFGDELFTENTDPGDLYRRVKKTDATYSFKDRGNVSVVSNGGNTVVSGTVLSSDRLYLEGKGTFITGIVGGYDLDIRSPQIFVSGSKSVIYESKDQKIISDGDILIGGYLGSDSNIEINSGSNLTVNGYIVSNDDQATDIDELFRITDGDGSAVVEKGKQFIKNYRDNISDQKENSVLISSGGFTEINGGILSSSEISVTSDSISVKGLGVITEDNLILKSGKNVELYSGVKALKGLAEISADDRIVRVGGPREIDDLDIEAVNTELYGFNGIGSPSNPIRIRTEKIKADSQNGGVYIDLYGDSYAETITAGNGDININLFDGDLRFTGITADKGQISINVKRGSVTGVDDPHISADGNTFIEAEYINYEGDTPIRMKLDKEIFVVDSKSDRWMFDLSQPVPEWIVFNKTLYGGRKLDVVMEALSSTTVPPEEIIKIIEERGIVEPEVNKEKEVINYSQLETVW</sequence>
<dbReference type="InterPro" id="IPR008638">
    <property type="entry name" value="FhaB/CdiA-like_TPS"/>
</dbReference>
<proteinExistence type="predicted"/>
<dbReference type="OrthoDB" id="5687728at2"/>